<proteinExistence type="predicted"/>
<keyword evidence="2" id="KW-1185">Reference proteome</keyword>
<dbReference type="Pfam" id="PF01501">
    <property type="entry name" value="Glyco_transf_8"/>
    <property type="match status" value="1"/>
</dbReference>
<dbReference type="InterPro" id="IPR050587">
    <property type="entry name" value="GNT1/Glycosyltrans_8"/>
</dbReference>
<dbReference type="InterPro" id="IPR029044">
    <property type="entry name" value="Nucleotide-diphossugar_trans"/>
</dbReference>
<dbReference type="EMBL" id="JACYFG010000006">
    <property type="protein sequence ID" value="MBD5778472.1"/>
    <property type="molecule type" value="Genomic_DNA"/>
</dbReference>
<gene>
    <name evidence="1" type="ORF">IEN85_03135</name>
</gene>
<dbReference type="Gene3D" id="3.90.550.10">
    <property type="entry name" value="Spore Coat Polysaccharide Biosynthesis Protein SpsA, Chain A"/>
    <property type="match status" value="1"/>
</dbReference>
<evidence type="ECO:0008006" key="3">
    <source>
        <dbReference type="Google" id="ProtNLM"/>
    </source>
</evidence>
<dbReference type="PANTHER" id="PTHR11183">
    <property type="entry name" value="GLYCOGENIN SUBFAMILY MEMBER"/>
    <property type="match status" value="1"/>
</dbReference>
<dbReference type="Proteomes" id="UP000622317">
    <property type="component" value="Unassembled WGS sequence"/>
</dbReference>
<dbReference type="GO" id="GO:0016757">
    <property type="term" value="F:glycosyltransferase activity"/>
    <property type="evidence" value="ECO:0007669"/>
    <property type="project" value="InterPro"/>
</dbReference>
<dbReference type="SUPFAM" id="SSF53448">
    <property type="entry name" value="Nucleotide-diphospho-sugar transferases"/>
    <property type="match status" value="1"/>
</dbReference>
<reference evidence="1" key="1">
    <citation type="submission" date="2020-09" db="EMBL/GenBank/DDBJ databases">
        <title>Pelagicoccus enzymogenes sp. nov. with an EPS production, isolated from marine sediment.</title>
        <authorList>
            <person name="Feng X."/>
        </authorList>
    </citation>
    <scope>NUCLEOTIDE SEQUENCE</scope>
    <source>
        <strain evidence="1">NFK12</strain>
    </source>
</reference>
<dbReference type="AlphaFoldDB" id="A0A927F4V4"/>
<sequence>MSTTCLVVLTDSLYLNGTIRTLRSWQAHNPNFPVIALSRDPIALQSNELASLCQERVLIDAQDYSDISPYKKSRSKRHAQTFFKFEAFRDFGYERNIFLDSDVLSLREAPALYANNPSYLLAARDTGFRKTRGYKGHPNEINSGVLSIGRSLLGQTTVEQLKAIARENPGRSGYNSGDQGILNKWIHSYGIPLEALPPEYNLIKKDYTDTSGLESCRLLHYCDRKPWFPYAGERGELEALWHNFTDEQR</sequence>
<evidence type="ECO:0000313" key="2">
    <source>
        <dbReference type="Proteomes" id="UP000622317"/>
    </source>
</evidence>
<organism evidence="1 2">
    <name type="scientific">Pelagicoccus enzymogenes</name>
    <dbReference type="NCBI Taxonomy" id="2773457"/>
    <lineage>
        <taxon>Bacteria</taxon>
        <taxon>Pseudomonadati</taxon>
        <taxon>Verrucomicrobiota</taxon>
        <taxon>Opitutia</taxon>
        <taxon>Puniceicoccales</taxon>
        <taxon>Pelagicoccaceae</taxon>
        <taxon>Pelagicoccus</taxon>
    </lineage>
</organism>
<name>A0A927F4V4_9BACT</name>
<accession>A0A927F4V4</accession>
<comment type="caution">
    <text evidence="1">The sequence shown here is derived from an EMBL/GenBank/DDBJ whole genome shotgun (WGS) entry which is preliminary data.</text>
</comment>
<evidence type="ECO:0000313" key="1">
    <source>
        <dbReference type="EMBL" id="MBD5778472.1"/>
    </source>
</evidence>
<protein>
    <recommendedName>
        <fullName evidence="3">Glycosyl transferase family 8</fullName>
    </recommendedName>
</protein>
<dbReference type="RefSeq" id="WP_191615612.1">
    <property type="nucleotide sequence ID" value="NZ_JACYFG010000006.1"/>
</dbReference>
<dbReference type="InterPro" id="IPR002495">
    <property type="entry name" value="Glyco_trans_8"/>
</dbReference>